<reference evidence="6" key="1">
    <citation type="journal article" date="2020" name="Nature">
        <title>Giant virus diversity and host interactions through global metagenomics.</title>
        <authorList>
            <person name="Schulz F."/>
            <person name="Roux S."/>
            <person name="Paez-Espino D."/>
            <person name="Jungbluth S."/>
            <person name="Walsh D.A."/>
            <person name="Denef V.J."/>
            <person name="McMahon K.D."/>
            <person name="Konstantinidis K.T."/>
            <person name="Eloe-Fadrosh E.A."/>
            <person name="Kyrpides N.C."/>
            <person name="Woyke T."/>
        </authorList>
    </citation>
    <scope>NUCLEOTIDE SEQUENCE</scope>
    <source>
        <strain evidence="6">GVMAG-M-3300024258-28</strain>
    </source>
</reference>
<keyword evidence="2" id="KW-0378">Hydrolase</keyword>
<evidence type="ECO:0000256" key="1">
    <source>
        <dbReference type="ARBA" id="ARBA00022741"/>
    </source>
</evidence>
<dbReference type="PANTHER" id="PTHR11274">
    <property type="entry name" value="RAD25/XP-B DNA REPAIR HELICASE"/>
    <property type="match status" value="1"/>
</dbReference>
<evidence type="ECO:0000256" key="3">
    <source>
        <dbReference type="ARBA" id="ARBA00022806"/>
    </source>
</evidence>
<dbReference type="PANTHER" id="PTHR11274:SF0">
    <property type="entry name" value="GENERAL TRANSCRIPTION AND DNA REPAIR FACTOR IIH HELICASE SUBUNIT XPB"/>
    <property type="match status" value="1"/>
</dbReference>
<dbReference type="InterPro" id="IPR050615">
    <property type="entry name" value="ATP-dep_DNA_Helicase"/>
</dbReference>
<dbReference type="PROSITE" id="PS51192">
    <property type="entry name" value="HELICASE_ATP_BIND_1"/>
    <property type="match status" value="1"/>
</dbReference>
<dbReference type="InterPro" id="IPR006935">
    <property type="entry name" value="Helicase/UvrB_N"/>
</dbReference>
<keyword evidence="3" id="KW-0347">Helicase</keyword>
<evidence type="ECO:0000256" key="2">
    <source>
        <dbReference type="ARBA" id="ARBA00022801"/>
    </source>
</evidence>
<dbReference type="SMART" id="SM00487">
    <property type="entry name" value="DEXDc"/>
    <property type="match status" value="1"/>
</dbReference>
<proteinExistence type="predicted"/>
<dbReference type="GO" id="GO:0003677">
    <property type="term" value="F:DNA binding"/>
    <property type="evidence" value="ECO:0007669"/>
    <property type="project" value="InterPro"/>
</dbReference>
<protein>
    <recommendedName>
        <fullName evidence="5">Helicase ATP-binding domain-containing protein</fullName>
    </recommendedName>
</protein>
<dbReference type="GO" id="GO:0004386">
    <property type="term" value="F:helicase activity"/>
    <property type="evidence" value="ECO:0007669"/>
    <property type="project" value="UniProtKB-KW"/>
</dbReference>
<dbReference type="InterPro" id="IPR014001">
    <property type="entry name" value="Helicase_ATP-bd"/>
</dbReference>
<accession>A0A6C0IM05</accession>
<evidence type="ECO:0000256" key="4">
    <source>
        <dbReference type="ARBA" id="ARBA00022840"/>
    </source>
</evidence>
<keyword evidence="4" id="KW-0067">ATP-binding</keyword>
<dbReference type="Pfam" id="PF04851">
    <property type="entry name" value="ResIII"/>
    <property type="match status" value="1"/>
</dbReference>
<evidence type="ECO:0000313" key="6">
    <source>
        <dbReference type="EMBL" id="QHT94251.1"/>
    </source>
</evidence>
<dbReference type="CDD" id="cd17926">
    <property type="entry name" value="DEXHc_RE"/>
    <property type="match status" value="1"/>
</dbReference>
<keyword evidence="1" id="KW-0547">Nucleotide-binding</keyword>
<dbReference type="SUPFAM" id="SSF52540">
    <property type="entry name" value="P-loop containing nucleoside triphosphate hydrolases"/>
    <property type="match status" value="2"/>
</dbReference>
<dbReference type="Gene3D" id="3.40.50.300">
    <property type="entry name" value="P-loop containing nucleotide triphosphate hydrolases"/>
    <property type="match status" value="2"/>
</dbReference>
<dbReference type="AlphaFoldDB" id="A0A6C0IM05"/>
<name>A0A6C0IM05_9ZZZZ</name>
<dbReference type="EMBL" id="MN740217">
    <property type="protein sequence ID" value="QHT94251.1"/>
    <property type="molecule type" value="Genomic_DNA"/>
</dbReference>
<dbReference type="GO" id="GO:0005524">
    <property type="term" value="F:ATP binding"/>
    <property type="evidence" value="ECO:0007669"/>
    <property type="project" value="UniProtKB-KW"/>
</dbReference>
<sequence>MKKHNKLTPAKQTPVFKITKDYQEKIQNESYLGKKGYTIPKNVLDEKDYEELKKELFVKPMMFNMNYGGKDAVDTQSFPVYRESSKKIYIPRFYGIERYGIPQNEKLEAGDDICVHFDKQLRDYQEHIVGVYMNYVNSNLTENSIIKGNGGILEVPCGFGKTIMALNIISKLQKKTLIIVHKEFLMNQWIERINEFLPGAKIGKIQGPEFNIENKDIVIGMVQTLYDKNYDDDAFSSFGLTIIDEVHRIGSEQFSRTLFKTITPCMLGISATVDRKDKLTKVLYMFIGKKIYAQKREDDEEVRVRSVFYKTNDDEFNDTLLDYRGNPKFSSMISKLSNYSRRSDFIMKVVSDLRKENEQKQIMILAHNRSLLTYFYESITHNEIGTVGYYVGGMKQDKLKETESKEIVLATYAMAAEALDIKTLSTLVMASPKTDITQSVGRILRTKHQSPIIVDIVDPHDLFQKQWLQRRRFYKKCNYKIFEIGSDTYQSMNMDNWKVTYVPKQLTAKGTNTANTEEIEDIDEQPVRNCMLDVSMFD</sequence>
<dbReference type="GO" id="GO:0016787">
    <property type="term" value="F:hydrolase activity"/>
    <property type="evidence" value="ECO:0007669"/>
    <property type="project" value="UniProtKB-KW"/>
</dbReference>
<feature type="domain" description="Helicase ATP-binding" evidence="5">
    <location>
        <begin position="142"/>
        <end position="291"/>
    </location>
</feature>
<organism evidence="6">
    <name type="scientific">viral metagenome</name>
    <dbReference type="NCBI Taxonomy" id="1070528"/>
    <lineage>
        <taxon>unclassified sequences</taxon>
        <taxon>metagenomes</taxon>
        <taxon>organismal metagenomes</taxon>
    </lineage>
</organism>
<dbReference type="InterPro" id="IPR027417">
    <property type="entry name" value="P-loop_NTPase"/>
</dbReference>
<evidence type="ECO:0000259" key="5">
    <source>
        <dbReference type="PROSITE" id="PS51192"/>
    </source>
</evidence>